<dbReference type="RefSeq" id="WP_078923777.1">
    <property type="nucleotide sequence ID" value="NZ_FUYB01000021.1"/>
</dbReference>
<accession>A0A1T4XR60</accession>
<protein>
    <submittedName>
        <fullName evidence="1">Uncharacterized protein</fullName>
    </submittedName>
</protein>
<dbReference type="AlphaFoldDB" id="A0A1T4XR60"/>
<dbReference type="EMBL" id="FUYB01000021">
    <property type="protein sequence ID" value="SKA92014.1"/>
    <property type="molecule type" value="Genomic_DNA"/>
</dbReference>
<sequence>MKKIVASFSVVLGLLSLIDKTAYSDDFLPVRDIKPQKLMAYDLPAIESDKLFSENRSLPSSQILVYNVFTADDNWSRDLNHYLRYYKLKHAIHFCNLTVKQVTTYAKWKVEGVQPWQSNLFKIDVEPQKCYIYYMDGDYSNEGVYLFTGIVIPRGKGQNILNSDTSKFMIR</sequence>
<evidence type="ECO:0000313" key="2">
    <source>
        <dbReference type="Proteomes" id="UP000190460"/>
    </source>
</evidence>
<proteinExistence type="predicted"/>
<reference evidence="1 2" key="1">
    <citation type="submission" date="2017-02" db="EMBL/GenBank/DDBJ databases">
        <authorList>
            <person name="Peterson S.W."/>
        </authorList>
    </citation>
    <scope>NUCLEOTIDE SEQUENCE [LARGE SCALE GENOMIC DNA]</scope>
    <source>
        <strain evidence="1 2">ATCC 49788</strain>
    </source>
</reference>
<gene>
    <name evidence="1" type="ORF">SAMN02745130_03335</name>
</gene>
<evidence type="ECO:0000313" key="1">
    <source>
        <dbReference type="EMBL" id="SKA92014.1"/>
    </source>
</evidence>
<keyword evidence="2" id="KW-1185">Reference proteome</keyword>
<organism evidence="1 2">
    <name type="scientific">Thiothrix eikelboomii</name>
    <dbReference type="NCBI Taxonomy" id="92487"/>
    <lineage>
        <taxon>Bacteria</taxon>
        <taxon>Pseudomonadati</taxon>
        <taxon>Pseudomonadota</taxon>
        <taxon>Gammaproteobacteria</taxon>
        <taxon>Thiotrichales</taxon>
        <taxon>Thiotrichaceae</taxon>
        <taxon>Thiothrix</taxon>
    </lineage>
</organism>
<dbReference type="Proteomes" id="UP000190460">
    <property type="component" value="Unassembled WGS sequence"/>
</dbReference>
<name>A0A1T4XR60_9GAMM</name>
<dbReference type="STRING" id="92487.SAMN02745130_03335"/>